<dbReference type="AlphaFoldDB" id="A0A1D3CZ37"/>
<proteinExistence type="predicted"/>
<protein>
    <submittedName>
        <fullName evidence="2">Uncharacterized protein</fullName>
    </submittedName>
</protein>
<name>A0A1D3CZ37_9EIME</name>
<gene>
    <name evidence="2" type="ORF">cyc_05823</name>
</gene>
<sequence>MVLPSMSLSHLARIASSCLRVRWRPAAFFAVCFKRNKDLEALVQRAEARDVCAVLQALAGLECLDTRIFSLLADRLAVSDLPYPSAPHACILQPPHSRNTHHPPIPHLQSLSVGRVPIKGPGDAVYVQEPDVINNCRFFQLALAVNALAAGRVLNPRLLSAAGCRLATACDSSEANPQSFALFLNALARFHEEEMALRRRNLQEPASLSDLDTIRASLDKCIVSTLGWAIQDQEHPLQEQQQEQPEHQQHCDSTEAKPMEHEEKCPQPRESHGRQPPTLLLQQVDARGCCLALAALSRLQHRDGFAVLVAAAATATASQVPVHLAKLTAQQTATLLNSISKLLQVSPSLSSELLNHLRPRVKHLDPIGCVSALNAIRHLRLSEQLLEGSKSNPDGINITANEA</sequence>
<reference evidence="2 3" key="1">
    <citation type="journal article" date="2016" name="BMC Genomics">
        <title>Comparative genomics reveals Cyclospora cayetanensis possesses coccidia-like metabolism and invasion components but unique surface antigens.</title>
        <authorList>
            <person name="Liu S."/>
            <person name="Wang L."/>
            <person name="Zheng H."/>
            <person name="Xu Z."/>
            <person name="Roellig D.M."/>
            <person name="Li N."/>
            <person name="Frace M.A."/>
            <person name="Tang K."/>
            <person name="Arrowood M.J."/>
            <person name="Moss D.M."/>
            <person name="Zhang L."/>
            <person name="Feng Y."/>
            <person name="Xiao L."/>
        </authorList>
    </citation>
    <scope>NUCLEOTIDE SEQUENCE [LARGE SCALE GENOMIC DNA]</scope>
    <source>
        <strain evidence="2 3">CHN_HEN01</strain>
    </source>
</reference>
<keyword evidence="3" id="KW-1185">Reference proteome</keyword>
<feature type="compositionally biased region" description="Basic and acidic residues" evidence="1">
    <location>
        <begin position="244"/>
        <end position="273"/>
    </location>
</feature>
<dbReference type="VEuPathDB" id="ToxoDB:LOC34622119"/>
<evidence type="ECO:0000313" key="2">
    <source>
        <dbReference type="EMBL" id="OEH76468.1"/>
    </source>
</evidence>
<comment type="caution">
    <text evidence="2">The sequence shown here is derived from an EMBL/GenBank/DDBJ whole genome shotgun (WGS) entry which is preliminary data.</text>
</comment>
<dbReference type="VEuPathDB" id="ToxoDB:cyc_05823"/>
<dbReference type="Proteomes" id="UP000095192">
    <property type="component" value="Unassembled WGS sequence"/>
</dbReference>
<dbReference type="EMBL" id="JROU02001453">
    <property type="protein sequence ID" value="OEH76468.1"/>
    <property type="molecule type" value="Genomic_DNA"/>
</dbReference>
<dbReference type="InParanoid" id="A0A1D3CZ37"/>
<evidence type="ECO:0000256" key="1">
    <source>
        <dbReference type="SAM" id="MobiDB-lite"/>
    </source>
</evidence>
<evidence type="ECO:0000313" key="3">
    <source>
        <dbReference type="Proteomes" id="UP000095192"/>
    </source>
</evidence>
<organism evidence="2 3">
    <name type="scientific">Cyclospora cayetanensis</name>
    <dbReference type="NCBI Taxonomy" id="88456"/>
    <lineage>
        <taxon>Eukaryota</taxon>
        <taxon>Sar</taxon>
        <taxon>Alveolata</taxon>
        <taxon>Apicomplexa</taxon>
        <taxon>Conoidasida</taxon>
        <taxon>Coccidia</taxon>
        <taxon>Eucoccidiorida</taxon>
        <taxon>Eimeriorina</taxon>
        <taxon>Eimeriidae</taxon>
        <taxon>Cyclospora</taxon>
    </lineage>
</organism>
<feature type="region of interest" description="Disordered" evidence="1">
    <location>
        <begin position="235"/>
        <end position="275"/>
    </location>
</feature>
<accession>A0A1D3CZ37</accession>